<comment type="catalytic activity">
    <reaction evidence="10">
        <text>L-seryl-[EGF-like domain protein] + UDP-alpha-D-xylose = 3-O-(beta-D-xylosyl)-L-seryl-[EGF-like domain protein] + UDP + H(+)</text>
        <dbReference type="Rhea" id="RHEA:62016"/>
        <dbReference type="Rhea" id="RHEA-COMP:16010"/>
        <dbReference type="Rhea" id="RHEA-COMP:16011"/>
        <dbReference type="ChEBI" id="CHEBI:15378"/>
        <dbReference type="ChEBI" id="CHEBI:29999"/>
        <dbReference type="ChEBI" id="CHEBI:57632"/>
        <dbReference type="ChEBI" id="CHEBI:58223"/>
        <dbReference type="ChEBI" id="CHEBI:132085"/>
    </reaction>
</comment>
<dbReference type="SMART" id="SM00672">
    <property type="entry name" value="CAP10"/>
    <property type="match status" value="1"/>
</dbReference>
<evidence type="ECO:0000256" key="1">
    <source>
        <dbReference type="ARBA" id="ARBA00004319"/>
    </source>
</evidence>
<evidence type="ECO:0000256" key="8">
    <source>
        <dbReference type="ARBA" id="ARBA00023180"/>
    </source>
</evidence>
<protein>
    <submittedName>
        <fullName evidence="16">KDEL motif-containing protein 1</fullName>
    </submittedName>
</protein>
<evidence type="ECO:0000256" key="3">
    <source>
        <dbReference type="ARBA" id="ARBA00006063"/>
    </source>
</evidence>
<feature type="chain" id="PRO_5001644989" evidence="14">
    <location>
        <begin position="22"/>
        <end position="518"/>
    </location>
</feature>
<sequence length="518" mass="60459">MFFSVLLYFVLEGVPLSYSKGSVVDPAECQIWGPGLFPDRIVMPARYFYIQAVDEHRQMLKKSPGDVFEVNITGDSSYKNCRIWINTLDRKDGSFIVRYKTYYTCHNFKIRIMYKGVDVGASPYIIEGPVYADRCYCPVKSVSDWLKSFGCKSSYDQIISDLRPFPNVNFTELRGAALQKFNHPGSMSICNYVIKQNQVYRKCYGQYVGFKMFLDAILLSLARKVYLPDMEMLFNLGDWPLASVTQKPRIPLFSWCGSNDTLDIVMPTYDITEATLECMGRVMLDMLSVQGNIDKKWDEKTEKAFWRGRDSRRERLQLIDIAREHPDLFNASLTNFFFFRDQEKYYGPKEKHVSFFKFFDYKYQINVDGTVSAYRFPYLLAGDSLVFKQDSKYYEYFYNELQPWKHYIPFKSDLSDLVERIRWAKDNDAEAQEIARTGQKFAKENLMPQDVFCYHAVLLKEWSDRLVEKVEVQDGMDHVAQPEPEKPYADCNCHRSDKAGKANSLDTSKDDTNPRDEL</sequence>
<dbReference type="AlphaFoldDB" id="A0A067RCK1"/>
<dbReference type="Pfam" id="PF05686">
    <property type="entry name" value="Glyco_transf_90"/>
    <property type="match status" value="1"/>
</dbReference>
<dbReference type="Pfam" id="PF00630">
    <property type="entry name" value="Filamin"/>
    <property type="match status" value="1"/>
</dbReference>
<keyword evidence="17" id="KW-1185">Reference proteome</keyword>
<feature type="domain" description="Glycosyl transferase CAP10" evidence="15">
    <location>
        <begin position="226"/>
        <end position="469"/>
    </location>
</feature>
<evidence type="ECO:0000256" key="14">
    <source>
        <dbReference type="SAM" id="SignalP"/>
    </source>
</evidence>
<evidence type="ECO:0000256" key="6">
    <source>
        <dbReference type="ARBA" id="ARBA00022729"/>
    </source>
</evidence>
<dbReference type="InterPro" id="IPR001298">
    <property type="entry name" value="Filamin/ABP280_rpt"/>
</dbReference>
<dbReference type="EMBL" id="KK852595">
    <property type="protein sequence ID" value="KDR20636.1"/>
    <property type="molecule type" value="Genomic_DNA"/>
</dbReference>
<dbReference type="eggNOG" id="KOG2458">
    <property type="taxonomic scope" value="Eukaryota"/>
</dbReference>
<gene>
    <name evidence="16" type="ORF">L798_04402</name>
</gene>
<dbReference type="PANTHER" id="PTHR12203">
    <property type="entry name" value="KDEL LYS-ASP-GLU-LEU CONTAINING - RELATED"/>
    <property type="match status" value="1"/>
</dbReference>
<dbReference type="Proteomes" id="UP000027135">
    <property type="component" value="Unassembled WGS sequence"/>
</dbReference>
<evidence type="ECO:0000256" key="2">
    <source>
        <dbReference type="ARBA" id="ARBA00004922"/>
    </source>
</evidence>
<dbReference type="OMA" id="MFMDATL"/>
<dbReference type="SMART" id="SM00557">
    <property type="entry name" value="IG_FLMN"/>
    <property type="match status" value="1"/>
</dbReference>
<evidence type="ECO:0000256" key="9">
    <source>
        <dbReference type="ARBA" id="ARBA00045690"/>
    </source>
</evidence>
<dbReference type="GO" id="GO:0046527">
    <property type="term" value="F:glucosyltransferase activity"/>
    <property type="evidence" value="ECO:0007669"/>
    <property type="project" value="TreeGrafter"/>
</dbReference>
<reference evidence="16 17" key="1">
    <citation type="journal article" date="2014" name="Nat. Commun.">
        <title>Molecular traces of alternative social organization in a termite genome.</title>
        <authorList>
            <person name="Terrapon N."/>
            <person name="Li C."/>
            <person name="Robertson H.M."/>
            <person name="Ji L."/>
            <person name="Meng X."/>
            <person name="Booth W."/>
            <person name="Chen Z."/>
            <person name="Childers C.P."/>
            <person name="Glastad K.M."/>
            <person name="Gokhale K."/>
            <person name="Gowin J."/>
            <person name="Gronenberg W."/>
            <person name="Hermansen R.A."/>
            <person name="Hu H."/>
            <person name="Hunt B.G."/>
            <person name="Huylmans A.K."/>
            <person name="Khalil S.M."/>
            <person name="Mitchell R.D."/>
            <person name="Munoz-Torres M.C."/>
            <person name="Mustard J.A."/>
            <person name="Pan H."/>
            <person name="Reese J.T."/>
            <person name="Scharf M.E."/>
            <person name="Sun F."/>
            <person name="Vogel H."/>
            <person name="Xiao J."/>
            <person name="Yang W."/>
            <person name="Yang Z."/>
            <person name="Yang Z."/>
            <person name="Zhou J."/>
            <person name="Zhu J."/>
            <person name="Brent C.S."/>
            <person name="Elsik C.G."/>
            <person name="Goodisman M.A."/>
            <person name="Liberles D.A."/>
            <person name="Roe R.M."/>
            <person name="Vargo E.L."/>
            <person name="Vilcinskas A."/>
            <person name="Wang J."/>
            <person name="Bornberg-Bauer E."/>
            <person name="Korb J."/>
            <person name="Zhang G."/>
            <person name="Liebig J."/>
        </authorList>
    </citation>
    <scope>NUCLEOTIDE SEQUENCE [LARGE SCALE GENOMIC DNA]</scope>
    <source>
        <tissue evidence="16">Whole organism</tissue>
    </source>
</reference>
<keyword evidence="8" id="KW-0325">Glycoprotein</keyword>
<dbReference type="Gene3D" id="2.60.40.10">
    <property type="entry name" value="Immunoglobulins"/>
    <property type="match status" value="1"/>
</dbReference>
<dbReference type="InParanoid" id="A0A067RCK1"/>
<dbReference type="PANTHER" id="PTHR12203:SF122">
    <property type="entry name" value="GLYCOSYL TRANSFERASE CAP10 DOMAIN-CONTAINING PROTEIN"/>
    <property type="match status" value="1"/>
</dbReference>
<comment type="subcellular location">
    <subcellularLocation>
        <location evidence="1">Endoplasmic reticulum lumen</location>
    </subcellularLocation>
</comment>
<name>A0A067RCK1_ZOONE</name>
<evidence type="ECO:0000256" key="13">
    <source>
        <dbReference type="SAM" id="MobiDB-lite"/>
    </source>
</evidence>
<evidence type="ECO:0000256" key="5">
    <source>
        <dbReference type="ARBA" id="ARBA00022679"/>
    </source>
</evidence>
<dbReference type="OrthoDB" id="541052at2759"/>
<accession>A0A067RCK1</accession>
<dbReference type="InterPro" id="IPR014756">
    <property type="entry name" value="Ig_E-set"/>
</dbReference>
<dbReference type="InterPro" id="IPR006598">
    <property type="entry name" value="CAP10"/>
</dbReference>
<evidence type="ECO:0000313" key="17">
    <source>
        <dbReference type="Proteomes" id="UP000027135"/>
    </source>
</evidence>
<dbReference type="SUPFAM" id="SSF81296">
    <property type="entry name" value="E set domains"/>
    <property type="match status" value="1"/>
</dbReference>
<evidence type="ECO:0000259" key="15">
    <source>
        <dbReference type="SMART" id="SM00672"/>
    </source>
</evidence>
<feature type="compositionally biased region" description="Basic and acidic residues" evidence="13">
    <location>
        <begin position="483"/>
        <end position="500"/>
    </location>
</feature>
<feature type="compositionally biased region" description="Basic and acidic residues" evidence="13">
    <location>
        <begin position="507"/>
        <end position="518"/>
    </location>
</feature>
<comment type="similarity">
    <text evidence="3">Belongs to the KDELC family.</text>
</comment>
<dbReference type="GO" id="GO:0005788">
    <property type="term" value="C:endoplasmic reticulum lumen"/>
    <property type="evidence" value="ECO:0007669"/>
    <property type="project" value="UniProtKB-SubCell"/>
</dbReference>
<dbReference type="PROSITE" id="PS50194">
    <property type="entry name" value="FILAMIN_REPEAT"/>
    <property type="match status" value="1"/>
</dbReference>
<dbReference type="FunFam" id="2.60.40.10:FF:000419">
    <property type="entry name" value="KDEL (Lys-Asp-Glu-Leu) containing 1"/>
    <property type="match status" value="1"/>
</dbReference>
<organism evidence="16 17">
    <name type="scientific">Zootermopsis nevadensis</name>
    <name type="common">Dampwood termite</name>
    <dbReference type="NCBI Taxonomy" id="136037"/>
    <lineage>
        <taxon>Eukaryota</taxon>
        <taxon>Metazoa</taxon>
        <taxon>Ecdysozoa</taxon>
        <taxon>Arthropoda</taxon>
        <taxon>Hexapoda</taxon>
        <taxon>Insecta</taxon>
        <taxon>Pterygota</taxon>
        <taxon>Neoptera</taxon>
        <taxon>Polyneoptera</taxon>
        <taxon>Dictyoptera</taxon>
        <taxon>Blattodea</taxon>
        <taxon>Blattoidea</taxon>
        <taxon>Termitoidae</taxon>
        <taxon>Termopsidae</taxon>
        <taxon>Zootermopsis</taxon>
    </lineage>
</organism>
<keyword evidence="4" id="KW-0328">Glycosyltransferase</keyword>
<dbReference type="InterPro" id="IPR051091">
    <property type="entry name" value="O-Glucosyltr/Glycosyltrsf_90"/>
</dbReference>
<proteinExistence type="inferred from homology"/>
<keyword evidence="6 14" id="KW-0732">Signal</keyword>
<evidence type="ECO:0000256" key="12">
    <source>
        <dbReference type="PROSITE-ProRule" id="PRU00087"/>
    </source>
</evidence>
<keyword evidence="7" id="KW-0256">Endoplasmic reticulum</keyword>
<comment type="pathway">
    <text evidence="2">Protein modification; protein glycosylation.</text>
</comment>
<comment type="function">
    <text evidence="9">Protein O-glucosyltransferase. Catalyzes the reaction that attaches glucose through an O-glycosidic linkage to a conserved serine residue found in the consensus sequence C-X-S-X-[PA]-C in epidermal growth factor-like repeats. Regulates Notch signaling by glucosylating Notch in the ER, glucosylation is required for the correct folding and cleavage of Notch.</text>
</comment>
<evidence type="ECO:0000256" key="7">
    <source>
        <dbReference type="ARBA" id="ARBA00022824"/>
    </source>
</evidence>
<evidence type="ECO:0000256" key="10">
    <source>
        <dbReference type="ARBA" id="ARBA00047553"/>
    </source>
</evidence>
<evidence type="ECO:0000313" key="16">
    <source>
        <dbReference type="EMBL" id="KDR20636.1"/>
    </source>
</evidence>
<evidence type="ECO:0000256" key="4">
    <source>
        <dbReference type="ARBA" id="ARBA00022676"/>
    </source>
</evidence>
<feature type="region of interest" description="Disordered" evidence="13">
    <location>
        <begin position="478"/>
        <end position="518"/>
    </location>
</feature>
<dbReference type="InterPro" id="IPR017868">
    <property type="entry name" value="Filamin/ABP280_repeat-like"/>
</dbReference>
<keyword evidence="5" id="KW-0808">Transferase</keyword>
<evidence type="ECO:0000256" key="11">
    <source>
        <dbReference type="ARBA" id="ARBA00049246"/>
    </source>
</evidence>
<comment type="catalytic activity">
    <reaction evidence="11">
        <text>L-seryl-[EGF-like domain protein] + UDP-alpha-D-glucose = 3-O-(beta-D-glucosyl)-L-seryl-[EGF-like domain protein] + UDP + H(+)</text>
        <dbReference type="Rhea" id="RHEA:58116"/>
        <dbReference type="Rhea" id="RHEA-COMP:14610"/>
        <dbReference type="Rhea" id="RHEA-COMP:16010"/>
        <dbReference type="ChEBI" id="CHEBI:15378"/>
        <dbReference type="ChEBI" id="CHEBI:29999"/>
        <dbReference type="ChEBI" id="CHEBI:58223"/>
        <dbReference type="ChEBI" id="CHEBI:58885"/>
        <dbReference type="ChEBI" id="CHEBI:140576"/>
    </reaction>
</comment>
<feature type="repeat" description="Filamin" evidence="12">
    <location>
        <begin position="21"/>
        <end position="128"/>
    </location>
</feature>
<feature type="signal peptide" evidence="14">
    <location>
        <begin position="1"/>
        <end position="21"/>
    </location>
</feature>
<dbReference type="InterPro" id="IPR013783">
    <property type="entry name" value="Ig-like_fold"/>
</dbReference>